<feature type="domain" description="Fibrinogen C-terminal" evidence="2">
    <location>
        <begin position="20"/>
        <end position="234"/>
    </location>
</feature>
<dbReference type="PROSITE" id="PS51406">
    <property type="entry name" value="FIBRINOGEN_C_2"/>
    <property type="match status" value="1"/>
</dbReference>
<evidence type="ECO:0000313" key="3">
    <source>
        <dbReference type="EMBL" id="RUS74676.1"/>
    </source>
</evidence>
<dbReference type="PANTHER" id="PTHR19143:SF444">
    <property type="entry name" value="PROTEIN SCABROUS"/>
    <property type="match status" value="1"/>
</dbReference>
<gene>
    <name evidence="3" type="ORF">EGW08_017556</name>
</gene>
<dbReference type="InterPro" id="IPR020837">
    <property type="entry name" value="Fibrinogen_CS"/>
</dbReference>
<organism evidence="3 4">
    <name type="scientific">Elysia chlorotica</name>
    <name type="common">Eastern emerald elysia</name>
    <name type="synonym">Sea slug</name>
    <dbReference type="NCBI Taxonomy" id="188477"/>
    <lineage>
        <taxon>Eukaryota</taxon>
        <taxon>Metazoa</taxon>
        <taxon>Spiralia</taxon>
        <taxon>Lophotrochozoa</taxon>
        <taxon>Mollusca</taxon>
        <taxon>Gastropoda</taxon>
        <taxon>Heterobranchia</taxon>
        <taxon>Euthyneura</taxon>
        <taxon>Panpulmonata</taxon>
        <taxon>Sacoglossa</taxon>
        <taxon>Placobranchoidea</taxon>
        <taxon>Plakobranchidae</taxon>
        <taxon>Elysia</taxon>
    </lineage>
</organism>
<dbReference type="CDD" id="cd00087">
    <property type="entry name" value="FReD"/>
    <property type="match status" value="1"/>
</dbReference>
<sequence length="247" mass="28783">MLEKRDVDEQLILKQTESALKKFFMSETCQKNETIFRFPMLPHPVFYITFGQSIIPVLCDMVTDGGGWIVIQRRTKGDVDFYRDWASYKTGFGTLDTDFWLGNDNIHYITSTGKYELRVDLKYGSDWLYYELYQNLYIASEKDNYRLHFESYSGNAGDSLSSHNGWPFSTYDVDNDDALMNCAEKHHGAWWYHLCYHSNLNGKWGAGDYKGLVWNTLTRSASATFSEMKIRKSGNLTPMESEERFEN</sequence>
<reference evidence="3 4" key="1">
    <citation type="submission" date="2019-01" db="EMBL/GenBank/DDBJ databases">
        <title>A draft genome assembly of the solar-powered sea slug Elysia chlorotica.</title>
        <authorList>
            <person name="Cai H."/>
            <person name="Li Q."/>
            <person name="Fang X."/>
            <person name="Li J."/>
            <person name="Curtis N.E."/>
            <person name="Altenburger A."/>
            <person name="Shibata T."/>
            <person name="Feng M."/>
            <person name="Maeda T."/>
            <person name="Schwartz J.A."/>
            <person name="Shigenobu S."/>
            <person name="Lundholm N."/>
            <person name="Nishiyama T."/>
            <person name="Yang H."/>
            <person name="Hasebe M."/>
            <person name="Li S."/>
            <person name="Pierce S.K."/>
            <person name="Wang J."/>
        </authorList>
    </citation>
    <scope>NUCLEOTIDE SEQUENCE [LARGE SCALE GENOMIC DNA]</scope>
    <source>
        <strain evidence="3">EC2010</strain>
        <tissue evidence="3">Whole organism of an adult</tissue>
    </source>
</reference>
<proteinExistence type="predicted"/>
<keyword evidence="1" id="KW-1015">Disulfide bond</keyword>
<dbReference type="STRING" id="188477.A0A433SZF2"/>
<dbReference type="Gene3D" id="3.90.215.10">
    <property type="entry name" value="Gamma Fibrinogen, chain A, domain 1"/>
    <property type="match status" value="1"/>
</dbReference>
<keyword evidence="4" id="KW-1185">Reference proteome</keyword>
<dbReference type="InterPro" id="IPR014716">
    <property type="entry name" value="Fibrinogen_a/b/g_C_1"/>
</dbReference>
<dbReference type="Pfam" id="PF00147">
    <property type="entry name" value="Fibrinogen_C"/>
    <property type="match status" value="1"/>
</dbReference>
<evidence type="ECO:0000313" key="4">
    <source>
        <dbReference type="Proteomes" id="UP000271974"/>
    </source>
</evidence>
<dbReference type="EMBL" id="RQTK01000809">
    <property type="protein sequence ID" value="RUS74676.1"/>
    <property type="molecule type" value="Genomic_DNA"/>
</dbReference>
<evidence type="ECO:0000259" key="2">
    <source>
        <dbReference type="PROSITE" id="PS51406"/>
    </source>
</evidence>
<dbReference type="Proteomes" id="UP000271974">
    <property type="component" value="Unassembled WGS sequence"/>
</dbReference>
<dbReference type="InterPro" id="IPR036056">
    <property type="entry name" value="Fibrinogen-like_C"/>
</dbReference>
<dbReference type="PROSITE" id="PS00514">
    <property type="entry name" value="FIBRINOGEN_C_1"/>
    <property type="match status" value="1"/>
</dbReference>
<name>A0A433SZF2_ELYCH</name>
<evidence type="ECO:0000256" key="1">
    <source>
        <dbReference type="ARBA" id="ARBA00023157"/>
    </source>
</evidence>
<dbReference type="InterPro" id="IPR002181">
    <property type="entry name" value="Fibrinogen_a/b/g_C_dom"/>
</dbReference>
<accession>A0A433SZF2</accession>
<protein>
    <recommendedName>
        <fullName evidence="2">Fibrinogen C-terminal domain-containing protein</fullName>
    </recommendedName>
</protein>
<dbReference type="SUPFAM" id="SSF56496">
    <property type="entry name" value="Fibrinogen C-terminal domain-like"/>
    <property type="match status" value="1"/>
</dbReference>
<dbReference type="PANTHER" id="PTHR19143">
    <property type="entry name" value="FIBRINOGEN/TENASCIN/ANGIOPOEITIN"/>
    <property type="match status" value="1"/>
</dbReference>
<dbReference type="GO" id="GO:0005615">
    <property type="term" value="C:extracellular space"/>
    <property type="evidence" value="ECO:0007669"/>
    <property type="project" value="TreeGrafter"/>
</dbReference>
<dbReference type="AlphaFoldDB" id="A0A433SZF2"/>
<comment type="caution">
    <text evidence="3">The sequence shown here is derived from an EMBL/GenBank/DDBJ whole genome shotgun (WGS) entry which is preliminary data.</text>
</comment>
<dbReference type="OrthoDB" id="6272435at2759"/>
<dbReference type="InterPro" id="IPR050373">
    <property type="entry name" value="Fibrinogen_C-term_domain"/>
</dbReference>
<dbReference type="SMART" id="SM00186">
    <property type="entry name" value="FBG"/>
    <property type="match status" value="1"/>
</dbReference>